<dbReference type="InterPro" id="IPR016024">
    <property type="entry name" value="ARM-type_fold"/>
</dbReference>
<dbReference type="InterPro" id="IPR011989">
    <property type="entry name" value="ARM-like"/>
</dbReference>
<reference evidence="4" key="1">
    <citation type="submission" date="2013-03" db="EMBL/GenBank/DDBJ databases">
        <title>The Genome Sequence of Anopheles dirus WRAIR2.</title>
        <authorList>
            <consortium name="The Broad Institute Genomics Platform"/>
            <person name="Neafsey D.E."/>
            <person name="Walton C."/>
            <person name="Walker B."/>
            <person name="Young S.K."/>
            <person name="Zeng Q."/>
            <person name="Gargeya S."/>
            <person name="Fitzgerald M."/>
            <person name="Haas B."/>
            <person name="Abouelleil A."/>
            <person name="Allen A.W."/>
            <person name="Alvarado L."/>
            <person name="Arachchi H.M."/>
            <person name="Berlin A.M."/>
            <person name="Chapman S.B."/>
            <person name="Gainer-Dewar J."/>
            <person name="Goldberg J."/>
            <person name="Griggs A."/>
            <person name="Gujja S."/>
            <person name="Hansen M."/>
            <person name="Howarth C."/>
            <person name="Imamovic A."/>
            <person name="Ireland A."/>
            <person name="Larimer J."/>
            <person name="McCowan C."/>
            <person name="Murphy C."/>
            <person name="Pearson M."/>
            <person name="Poon T.W."/>
            <person name="Priest M."/>
            <person name="Roberts A."/>
            <person name="Saif S."/>
            <person name="Shea T."/>
            <person name="Sisk P."/>
            <person name="Sykes S."/>
            <person name="Wortman J."/>
            <person name="Nusbaum C."/>
            <person name="Birren B."/>
        </authorList>
    </citation>
    <scope>NUCLEOTIDE SEQUENCE [LARGE SCALE GENOMIC DNA]</scope>
    <source>
        <strain evidence="4">WRAIR2</strain>
    </source>
</reference>
<evidence type="ECO:0000256" key="1">
    <source>
        <dbReference type="SAM" id="MobiDB-lite"/>
    </source>
</evidence>
<feature type="compositionally biased region" description="Acidic residues" evidence="1">
    <location>
        <begin position="1699"/>
        <end position="1708"/>
    </location>
</feature>
<dbReference type="GO" id="GO:0007099">
    <property type="term" value="P:centriole replication"/>
    <property type="evidence" value="ECO:0007669"/>
    <property type="project" value="TreeGrafter"/>
</dbReference>
<dbReference type="GO" id="GO:0032053">
    <property type="term" value="P:ciliary basal body organization"/>
    <property type="evidence" value="ECO:0007669"/>
    <property type="project" value="TreeGrafter"/>
</dbReference>
<keyword evidence="4" id="KW-1185">Reference proteome</keyword>
<reference evidence="3" key="2">
    <citation type="submission" date="2020-05" db="UniProtKB">
        <authorList>
            <consortium name="EnsemblMetazoa"/>
        </authorList>
    </citation>
    <scope>IDENTIFICATION</scope>
    <source>
        <strain evidence="3">WRAIR2</strain>
    </source>
</reference>
<dbReference type="EnsemblMetazoa" id="ADIR000219-RA">
    <property type="protein sequence ID" value="ADIR000219-PA"/>
    <property type="gene ID" value="ADIR000219"/>
</dbReference>
<dbReference type="GO" id="GO:0005814">
    <property type="term" value="C:centriole"/>
    <property type="evidence" value="ECO:0007669"/>
    <property type="project" value="TreeGrafter"/>
</dbReference>
<sequence length="2129" mass="239552">MAYTMAYTINHATIEKLLHPIQEIRVRSLHDIENTLKLALWRNAEIGMNAIALFKNLIRWFAKSPLCEEVVVLELMLLLLESKYGVEIMKFYSRDRITKELTKIHSLIGSDIVYDQLVNNVMHQVYRRIESSTDSGSEQDVDSVADSMGTMQLDGTGLSNGDSREHRVSIVDSFAARWKGDPTFYTECWEVPDMSVRSVLGRLNDSLFEEEDRENFNRAVNYVIPYTKDNPPEFFLQPPYIGLSLLRLIQLQRIDLRKGFNMLLHLVESFRKRIRQRMLTVAYMPMKGERRRTQLSFGAFVYEIFRLGIEQLKELSGEGVNTAANMILIVLSQTTAFLMAEHFCELQKIPASRFGELCRDLGYLVKHYRQEWESDTKRAYARTHYRITMQIMLDFVRLWQKEPELDATGGLQASRAALGAMANYSATDYATFNSTAHRKALEQADGTWRDECQLALLDYPLKLACPEMYEHLCTHVGKENEHLLAALVELRKKMFHAVQLLRDGTTGNAKLTDETLLAKGLEAIGTLCFHRSSGMVRSLLKAVDSCAGTVTEDGPLWDIIESITVRLLAHADEKIRCEVYDMCAKMMKDFIGQLDDGAILTRRSLFSSSSPKLRAMGMPLSVQILTEITCFGYTSTNVKIKQCAETMLLFLLNSKAFLREKWIDVQELLLPIAPLVQTVAVGREESQLRRVVIGMFHPDFGLPFLDLLQGNLRFLYHEESAIREEALTRVLFLVSSVEQSDKFTPRIEHISDTVPNGVCLLSFPFDIACHKTANVYDVSSVKPLVDVLEQEGGDPAMRRSALTQLNVLAEDPVLCEVIHSSAGWSTVLRALYNSMRTDKNHLDYPDAAFPAVGILNKLCFRSTKFRRFLGANMNACHMIVRALLMHHHMPVFRLDCCALLYLLLFADCATGDGPFVSLPVMCATSAYKIPFVSQFHWRCSPMREFSQLELLFHGNLPDDFAPEQDAPAESILRVEGGKKKGAVMNGGESVLSNNDSSATIAGGTRSAIWEYVKRYVRFTFADLWYEGLDKIQGKVNGAARSGTTNADEDEETPPEYKGNKSALDFSPRLRLTKQDMRWLKVIDFPSIIRKSVRRLSSAKAHEDVYGGLAMLEVNLSFPLKNIVPHQDIIINALKRYLHTPPVSVDDQELLEDVFNVIDIMLHLDLRMVRSWLLAVLETDANFFLRLLRSDDCIESLHTKNANLLLRLLQQQDDSKRLNDPEQPQQQQQQSEPPAGAWEVRLFNAALAQLDVVLKLCDLPRIISLVEVLQAMAGRVEGGRIDIVVVVPKLLHCIRLIKSTTYSGSAIIRSCLLAVAHLLEHSPHELGRMEWKSRQLRTIATQCSNSNTLARSFAWNILAKIARTVGGAAAIVKECAYLPGGIHASCVSTVLDTREASLVKESAVGLLVKLLCHCSTGSVDPLDGATFLRKALGGGGASATPPVTKSSLELVMELLVKQRFFEESVRSLEHYTCMEFVLDGDMAPTAVIVSADLVKAYAVLFRCLIELDPIVFGKLLFEKGCVQGLLECVEMQAVLPNRAVCLMVAEVCTLLMRCLDEPNQAYVCELLAGHQTFVESVIYVLNPYLYGKLTQPVMEITLCSIMRFLCPFVLTPSGKHQVHLEFGQKDVKPIAKMIENAIRHKSPAFETICSRFVALMISTSDLGASPTAEYPSFLIQFETMDMFTEDDELAKPVKAITIEEDSELEDDTENTNPNRPSVASGATDEKQTKPTRGKVALRSASALIFEALTQRYELSCSREQLEAGGVTTSIYKRTLYSTIQTMLHYSGQACRVARARNLLGIVLKWFDAIHEGLIGRLSYTEFVRRHGESKKQYVMAELKELASVLGAWFSLSDEALLLHMNEIDELCQMVLMYWPWFTNHHVLLLEILQVLGFLTESHIIMCKALAATFPGYSHSIMKLLIVTATTETAKVKGPKCDLQVLKLSLRVLRNCCCCHEGRNTIGKLNVFDNLSKLHPSVTKLQKPWLEVTQVWLEFWEVYTRYIDVSEVRHLTVLGALVRKSGSEMRLLALAIIRNLTFVLANRPALLASSDYMFILQNALQRTSSEMEVLMAAVTVWKMIANNQRGKAAIKSSALVRLIAGQVKHYSMTPEGNDQNELWNVLMTVYRILGA</sequence>
<dbReference type="GO" id="GO:0005813">
    <property type="term" value="C:centrosome"/>
    <property type="evidence" value="ECO:0007669"/>
    <property type="project" value="InterPro"/>
</dbReference>
<accession>A0A182MXW6</accession>
<dbReference type="PANTHER" id="PTHR31691:SF1">
    <property type="entry name" value="ROTATIN"/>
    <property type="match status" value="1"/>
</dbReference>
<dbReference type="STRING" id="7168.A0A182MXW6"/>
<evidence type="ECO:0000313" key="3">
    <source>
        <dbReference type="EnsemblMetazoa" id="ADIR000219-PA"/>
    </source>
</evidence>
<dbReference type="PANTHER" id="PTHR31691">
    <property type="entry name" value="ROTATIN"/>
    <property type="match status" value="1"/>
</dbReference>
<feature type="region of interest" description="Disordered" evidence="1">
    <location>
        <begin position="1699"/>
        <end position="1733"/>
    </location>
</feature>
<organism evidence="3 4">
    <name type="scientific">Anopheles dirus</name>
    <dbReference type="NCBI Taxonomy" id="7168"/>
    <lineage>
        <taxon>Eukaryota</taxon>
        <taxon>Metazoa</taxon>
        <taxon>Ecdysozoa</taxon>
        <taxon>Arthropoda</taxon>
        <taxon>Hexapoda</taxon>
        <taxon>Insecta</taxon>
        <taxon>Pterygota</taxon>
        <taxon>Neoptera</taxon>
        <taxon>Endopterygota</taxon>
        <taxon>Diptera</taxon>
        <taxon>Nematocera</taxon>
        <taxon>Culicoidea</taxon>
        <taxon>Culicidae</taxon>
        <taxon>Anophelinae</taxon>
        <taxon>Anopheles</taxon>
    </lineage>
</organism>
<protein>
    <recommendedName>
        <fullName evidence="2">Rotatin N-terminal domain-containing protein</fullName>
    </recommendedName>
</protein>
<dbReference type="Pfam" id="PF14726">
    <property type="entry name" value="RTTN_N"/>
    <property type="match status" value="1"/>
</dbReference>
<dbReference type="Gene3D" id="1.25.10.10">
    <property type="entry name" value="Leucine-rich Repeat Variant"/>
    <property type="match status" value="1"/>
</dbReference>
<dbReference type="VEuPathDB" id="VectorBase:ADIR000219"/>
<dbReference type="SUPFAM" id="SSF48371">
    <property type="entry name" value="ARM repeat"/>
    <property type="match status" value="3"/>
</dbReference>
<dbReference type="InterPro" id="IPR029249">
    <property type="entry name" value="Rotatin_N"/>
</dbReference>
<dbReference type="GO" id="GO:0036064">
    <property type="term" value="C:ciliary basal body"/>
    <property type="evidence" value="ECO:0007669"/>
    <property type="project" value="InterPro"/>
</dbReference>
<evidence type="ECO:0000259" key="2">
    <source>
        <dbReference type="Pfam" id="PF14726"/>
    </source>
</evidence>
<proteinExistence type="predicted"/>
<dbReference type="InterPro" id="IPR030791">
    <property type="entry name" value="Rotatin"/>
</dbReference>
<evidence type="ECO:0000313" key="4">
    <source>
        <dbReference type="Proteomes" id="UP000075884"/>
    </source>
</evidence>
<name>A0A182MXW6_9DIPT</name>
<feature type="region of interest" description="Disordered" evidence="1">
    <location>
        <begin position="1037"/>
        <end position="1061"/>
    </location>
</feature>
<dbReference type="Proteomes" id="UP000075884">
    <property type="component" value="Unassembled WGS sequence"/>
</dbReference>
<dbReference type="GO" id="GO:0010457">
    <property type="term" value="P:centriole-centriole cohesion"/>
    <property type="evidence" value="ECO:0007669"/>
    <property type="project" value="TreeGrafter"/>
</dbReference>
<feature type="domain" description="Rotatin N-terminal" evidence="2">
    <location>
        <begin position="23"/>
        <end position="110"/>
    </location>
</feature>